<feature type="compositionally biased region" description="Basic and acidic residues" evidence="1">
    <location>
        <begin position="41"/>
        <end position="60"/>
    </location>
</feature>
<feature type="region of interest" description="Disordered" evidence="1">
    <location>
        <begin position="40"/>
        <end position="60"/>
    </location>
</feature>
<dbReference type="AlphaFoldDB" id="A0A565C7P5"/>
<keyword evidence="3" id="KW-1185">Reference proteome</keyword>
<dbReference type="Proteomes" id="UP000489600">
    <property type="component" value="Unassembled WGS sequence"/>
</dbReference>
<evidence type="ECO:0000256" key="1">
    <source>
        <dbReference type="SAM" id="MobiDB-lite"/>
    </source>
</evidence>
<accession>A0A565C7P5</accession>
<protein>
    <submittedName>
        <fullName evidence="2">Uncharacterized protein</fullName>
    </submittedName>
</protein>
<proteinExistence type="predicted"/>
<sequence length="60" mass="6759">MEVTENAKVQEAVQVADGFTPVRSGRRNAGSQRTQMTVMVGRERGERDRGPRELRKDNNS</sequence>
<evidence type="ECO:0000313" key="3">
    <source>
        <dbReference type="Proteomes" id="UP000489600"/>
    </source>
</evidence>
<evidence type="ECO:0000313" key="2">
    <source>
        <dbReference type="EMBL" id="VVB09681.1"/>
    </source>
</evidence>
<name>A0A565C7P5_9BRAS</name>
<dbReference type="EMBL" id="CABITT030000007">
    <property type="protein sequence ID" value="VVB09681.1"/>
    <property type="molecule type" value="Genomic_DNA"/>
</dbReference>
<reference evidence="2" key="1">
    <citation type="submission" date="2019-07" db="EMBL/GenBank/DDBJ databases">
        <authorList>
            <person name="Dittberner H."/>
        </authorList>
    </citation>
    <scope>NUCLEOTIDE SEQUENCE [LARGE SCALE GENOMIC DNA]</scope>
</reference>
<organism evidence="2 3">
    <name type="scientific">Arabis nemorensis</name>
    <dbReference type="NCBI Taxonomy" id="586526"/>
    <lineage>
        <taxon>Eukaryota</taxon>
        <taxon>Viridiplantae</taxon>
        <taxon>Streptophyta</taxon>
        <taxon>Embryophyta</taxon>
        <taxon>Tracheophyta</taxon>
        <taxon>Spermatophyta</taxon>
        <taxon>Magnoliopsida</taxon>
        <taxon>eudicotyledons</taxon>
        <taxon>Gunneridae</taxon>
        <taxon>Pentapetalae</taxon>
        <taxon>rosids</taxon>
        <taxon>malvids</taxon>
        <taxon>Brassicales</taxon>
        <taxon>Brassicaceae</taxon>
        <taxon>Arabideae</taxon>
        <taxon>Arabis</taxon>
    </lineage>
</organism>
<gene>
    <name evidence="2" type="ORF">ANE_LOCUS20125</name>
</gene>
<comment type="caution">
    <text evidence="2">The sequence shown here is derived from an EMBL/GenBank/DDBJ whole genome shotgun (WGS) entry which is preliminary data.</text>
</comment>